<dbReference type="InterPro" id="IPR036465">
    <property type="entry name" value="vWFA_dom_sf"/>
</dbReference>
<dbReference type="GO" id="GO:0016887">
    <property type="term" value="F:ATP hydrolysis activity"/>
    <property type="evidence" value="ECO:0007669"/>
    <property type="project" value="InterPro"/>
</dbReference>
<organism evidence="5 6">
    <name type="scientific">Phaedon cochleariae</name>
    <name type="common">Mustard beetle</name>
    <dbReference type="NCBI Taxonomy" id="80249"/>
    <lineage>
        <taxon>Eukaryota</taxon>
        <taxon>Metazoa</taxon>
        <taxon>Ecdysozoa</taxon>
        <taxon>Arthropoda</taxon>
        <taxon>Hexapoda</taxon>
        <taxon>Insecta</taxon>
        <taxon>Pterygota</taxon>
        <taxon>Neoptera</taxon>
        <taxon>Endopterygota</taxon>
        <taxon>Coleoptera</taxon>
        <taxon>Polyphaga</taxon>
        <taxon>Cucujiformia</taxon>
        <taxon>Chrysomeloidea</taxon>
        <taxon>Chrysomelidae</taxon>
        <taxon>Chrysomelinae</taxon>
        <taxon>Chrysomelini</taxon>
        <taxon>Phaedon</taxon>
    </lineage>
</organism>
<dbReference type="PANTHER" id="PTHR48103">
    <property type="entry name" value="MIDASIN-RELATED"/>
    <property type="match status" value="1"/>
</dbReference>
<feature type="domain" description="VWFA" evidence="4">
    <location>
        <begin position="2864"/>
        <end position="3059"/>
    </location>
</feature>
<dbReference type="SUPFAM" id="SSF53300">
    <property type="entry name" value="vWA-like"/>
    <property type="match status" value="1"/>
</dbReference>
<dbReference type="GO" id="GO:0000027">
    <property type="term" value="P:ribosomal large subunit assembly"/>
    <property type="evidence" value="ECO:0007669"/>
    <property type="project" value="TreeGrafter"/>
</dbReference>
<name>A0A9N9X0N0_PHACE</name>
<reference evidence="5" key="1">
    <citation type="submission" date="2022-01" db="EMBL/GenBank/DDBJ databases">
        <authorList>
            <person name="King R."/>
        </authorList>
    </citation>
    <scope>NUCLEOTIDE SEQUENCE</scope>
</reference>
<feature type="compositionally biased region" description="Acidic residues" evidence="3">
    <location>
        <begin position="2437"/>
        <end position="2466"/>
    </location>
</feature>
<dbReference type="EMBL" id="OU896716">
    <property type="protein sequence ID" value="CAG9814438.1"/>
    <property type="molecule type" value="Genomic_DNA"/>
</dbReference>
<dbReference type="PROSITE" id="PS50234">
    <property type="entry name" value="VWFA"/>
    <property type="match status" value="1"/>
</dbReference>
<feature type="compositionally biased region" description="Acidic residues" evidence="3">
    <location>
        <begin position="2415"/>
        <end position="2425"/>
    </location>
</feature>
<dbReference type="Gene3D" id="3.40.50.300">
    <property type="entry name" value="P-loop containing nucleotide triphosphate hydrolases"/>
    <property type="match status" value="1"/>
</dbReference>
<dbReference type="PANTHER" id="PTHR48103:SF2">
    <property type="entry name" value="MIDASIN"/>
    <property type="match status" value="1"/>
</dbReference>
<evidence type="ECO:0000256" key="2">
    <source>
        <dbReference type="ARBA" id="ARBA00022840"/>
    </source>
</evidence>
<evidence type="ECO:0000313" key="5">
    <source>
        <dbReference type="EMBL" id="CAG9814438.1"/>
    </source>
</evidence>
<keyword evidence="1" id="KW-0547">Nucleotide-binding</keyword>
<dbReference type="InterPro" id="IPR027417">
    <property type="entry name" value="P-loop_NTPase"/>
</dbReference>
<feature type="compositionally biased region" description="Acidic residues" evidence="3">
    <location>
        <begin position="2544"/>
        <end position="2564"/>
    </location>
</feature>
<proteinExistence type="predicted"/>
<feature type="compositionally biased region" description="Acidic residues" evidence="3">
    <location>
        <begin position="2495"/>
        <end position="2505"/>
    </location>
</feature>
<dbReference type="GO" id="GO:0030687">
    <property type="term" value="C:preribosome, large subunit precursor"/>
    <property type="evidence" value="ECO:0007669"/>
    <property type="project" value="TreeGrafter"/>
</dbReference>
<evidence type="ECO:0000313" key="6">
    <source>
        <dbReference type="Proteomes" id="UP001153737"/>
    </source>
</evidence>
<feature type="compositionally biased region" description="Basic and acidic residues" evidence="3">
    <location>
        <begin position="2366"/>
        <end position="2378"/>
    </location>
</feature>
<dbReference type="SUPFAM" id="SSF52540">
    <property type="entry name" value="P-loop containing nucleoside triphosphate hydrolases"/>
    <property type="match status" value="1"/>
</dbReference>
<feature type="compositionally biased region" description="Basic and acidic residues" evidence="3">
    <location>
        <begin position="2268"/>
        <end position="2279"/>
    </location>
</feature>
<keyword evidence="2" id="KW-0067">ATP-binding</keyword>
<dbReference type="GO" id="GO:0000055">
    <property type="term" value="P:ribosomal large subunit export from nucleus"/>
    <property type="evidence" value="ECO:0007669"/>
    <property type="project" value="TreeGrafter"/>
</dbReference>
<protein>
    <recommendedName>
        <fullName evidence="4">VWFA domain-containing protein</fullName>
    </recommendedName>
</protein>
<gene>
    <name evidence="5" type="ORF">PHAECO_LOCUS2034</name>
</gene>
<feature type="compositionally biased region" description="Polar residues" evidence="3">
    <location>
        <begin position="2590"/>
        <end position="2609"/>
    </location>
</feature>
<feature type="compositionally biased region" description="Basic and acidic residues" evidence="3">
    <location>
        <begin position="2384"/>
        <end position="2414"/>
    </location>
</feature>
<feature type="compositionally biased region" description="Basic and acidic residues" evidence="3">
    <location>
        <begin position="2652"/>
        <end position="2673"/>
    </location>
</feature>
<sequence length="3071" mass="351834">MAERTTLEAVQRLLICGKTLEAVDLIARWEAYRDVKDSANLTMEEELKLFLRKIGKVEEIVEALKAYVSTEPDTVLRKLEEKLNVVAQAVKKEGSLNAGGKFEWVDSILVKCLQDGSWLLVDNVNLCSSAVLDRLNALLEPNGVLTISERGVDDTGRMIEIKPHKDFRMFFTMDPKNGEISRAMRNRGIELYILSENETKTSNEFDRLGLINLEGMQNTMEIVSLNRIHASISDLTLGEKPTVKELLQAASLIAQQINMDKSTLEVFTDVVIEVYYKTRSAFEFDSDDPVAVIKNEVKQQLCTVHELDHMPIEVNDLYDDSITLKTSNIGVASMIEKIKQQSVLLLKYLGKDVNFELLHRFVNYYSISSIEDLDMRHCYIESKLEDPSFHKFVEDLYNITSSVKNPGCKYLPLDNNWTPDTFHLEIDTLQSNKLNLALFLTSFYFLERHEREETKKKNRKTKSVSLLDYMHERECNKIEDKFNDAVIDNYIKLIEEFDKFVVKVTSNLHTLSNNDTIRLCYLASWRFLLHKCTLTNIKSLTPAKQYDILVKLSAHYKWFNKFSVNQFSSIVQIDLPAELTTVLGTINSKLEGHFALMQKLGSHYQKHSNRPYINSAPLEVISAYNSIKHCYDLCQKGSDVVKILRIFKQETKLKALLVEVKSKLDYSACELSQELRDLHLKCSGMEVQLELGEFDLKVSPLLDVFTQLQVRTGILRVDPSVLANDILVPPEFSGALMLYHEHQNPLLLPEIMRSYYTYLMYSASTRPGRYLKRDGDRDDLVLSCFSPRLAFYFSCLLVDDRGLGNSASVTLGNFRELTRVHGELSGILWGNVYQLSETKYDNLYTEKRQIIKIYETLIEELFHSMKINFPKHQPLQTLTITLTDALRQWKHASTLSDPQEELEKFIKRLQKSSLNLTKLQNCSTLNESLLIISDLYMDLGYVKATLNSKLTPIDPLVKRVSKRNYCDDSIAMFGDMKKCYEEQNAIYSNNDSTRHAYCESIGKLLEELTVKRGKYAPYFRSSDAQYEPVLRVVNYAFSTILSDDHVTKITSTLNSHILNVLEALSDQRDIDLGHHAAALSRHESMVSSYENLIHEWNTFWGSFPDVVEPLIGNITEFLYGLKMKIFLLKKCLAEYEFTKLGVDVNRQLVNFVKLPVLDGNQSSYESYLSIFADKNFNNFVNHVLEDDEHPYVKNEESFRLLKLGIQESFNYCVIDAKSANVLTKNTFLEFNNIINVFVHAYNKHQEEKETREKEEGSLYKIKTKCDDKTEDEQSEEELKELFPNYHGIDFSDFQNNAVLSDEVDESNLTLKHKDVISPSDLKELVHLHVALMNSFTKTEWLNPSKDKTIHHDFIQPVMEKFRTFAKILAKSVHSLDYTIDNRILGSLSVLLAVTKSHGESSNLCDQPTSPTRMINKTAGDFYKDSNVEEVKSCYHILEELKIKTNQLLNEWPEQPTLKTIILVIDRISSFDINSPISRFLTGFEILLTKCHEWEQVAHSGVSLSQHYQNITEQIITWRKLELTMWKDLLNRTYERMNESLAKWWLYLFNIMRQFIVEKLFTVQELIETLQNFLSKSNLAEFHGRLDLIRVFHCHATYLERTKESEEFINVLWNLQSYFQQFGTTVSNKIKDLRSPIEKKLKEYVKIVRWKDINYWAITDTVDKSHKTLHKYMREFQDVLLQPVSSCLHNTNVNTANENVGIWDRPQRQVPKTYHYTLDPEAYMAKHSLVKKIQLSETEENQGLLSKTESYFLKSRKLCKDTILATKYPSLVQSLDSFVSTIIETSSHLQNLEVDKNIPKEKQKGQAKSILQQKHRALADLFKTLSKIGLSFRTGIIESKLKNPASDFVLKPIDLSANFSFINHGRKEEKILTIWDSCELYYVRSLMRSDVLETAMKNPAKDLGLQNIERCKGFSSNLLSLAQNQKSVLTESTRTYSYLRYYSKQMNESCEGKIFSHISSLDNIVTLLKNIGIVMNQYKIILNSCPEKTIFDSDIVEVPILESDVKERILQKHDALWSKATNLINEITMSSNKLNVNIFKWKGAVPAVEYDLIVPTFVPLPDNNTIHEDLAEVQENIRSLKVILGNTVMTQSLSWLESEIDYAEKDLESEHHDSNISVEVFKKSIESYTEQMLLVMQTLYKKYAQTVDDSKVDTVEEDDEQLCDDQLKKLLVENLSSDLALLDMKKVLRKTHDIAKVLLALNPRGSENHKSMALQVLPILEQLIHLYQYFITQQVSTYRGFCVPPELSDEMDSEGVSKPSDGLGLGEGEGERDVSDKIESEDQLDDAQPAGQEKQKDEDEDCKEEEKGIEMSEDFDSKLQDKEKKEDDDSDSNSGDSGAEEQMGETGKEADQLDQEIWGSDKEEEGSDQKEEKGDKGEKEGEDQLGAKEDSSKNQEDKDDKTSSEDKEKNKKDINEMEDPEYDDDQVDPHHGNQPELPEPEPMDLPDDLQLDDGEEKDGETQEENPFDIDAMKEQNVPEDKKEEEVNQDAEKHDEAEDFSSDDEEITRDNKSEEGAAEEDEPKLGEDQPEVAQEEDCGEKGVEESREENEEADQADQTEDSEETGLDQTQSHQENPIEELCQEDKPDQEGVGQSQMEESSTGHSAPTSAPQEMKSAREEQKEDQKRKQKPGESDSQRSLVDGKKDDGDEDESSENKQDDTVEMFQHIKDAKEAETQMLDTATKEQAESQKKEAEQKDEEDNEDIADSSKDLPRDEPSEEMEVEEIPPIENSEKVEKTKDKKTRNRQHPEGDVLEDLQDIDIEGDLVDTATVPRSAESSHHTQYATISANTADRMSMEQINALRLEVEQQLSSWQEPPSSSEAEQAWQKISAATSSLAQELSEQLRLFRKDKIWLRRTRPSKRDYQIVLAIDDSSSMADNRSKELAFESVALISKALTLLESGQLSVVSFGEATAVLHKLSEQFTDRSGVKLLQQFKFDQNKTCVAKLVDFATEMFEQSQLRAAGANAKLLVVVSDGRGVFSEGEGVVRQAVRRGKLANIFTVFVIVDNPENKSSVLDIRMPVFRDGKLLGIHGYMDVFPFSFYIILRDINSLPNVLSDALRQWFEVVSNLDK</sequence>
<dbReference type="Gene3D" id="3.40.50.410">
    <property type="entry name" value="von Willebrand factor, type A domain"/>
    <property type="match status" value="1"/>
</dbReference>
<dbReference type="FunFam" id="3.40.50.410:FF:000028">
    <property type="entry name" value="Midasin"/>
    <property type="match status" value="1"/>
</dbReference>
<accession>A0A9N9X0N0</accession>
<evidence type="ECO:0000256" key="3">
    <source>
        <dbReference type="SAM" id="MobiDB-lite"/>
    </source>
</evidence>
<feature type="compositionally biased region" description="Basic and acidic residues" evidence="3">
    <location>
        <begin position="2613"/>
        <end position="2645"/>
    </location>
</feature>
<feature type="compositionally biased region" description="Basic and acidic residues" evidence="3">
    <location>
        <begin position="2680"/>
        <end position="2693"/>
    </location>
</feature>
<evidence type="ECO:0000259" key="4">
    <source>
        <dbReference type="PROSITE" id="PS50234"/>
    </source>
</evidence>
<dbReference type="OrthoDB" id="422220at2759"/>
<feature type="compositionally biased region" description="Acidic residues" evidence="3">
    <location>
        <begin position="2694"/>
        <end position="2704"/>
    </location>
</feature>
<feature type="compositionally biased region" description="Acidic residues" evidence="3">
    <location>
        <begin position="2514"/>
        <end position="2536"/>
    </location>
</feature>
<reference evidence="5" key="2">
    <citation type="submission" date="2022-10" db="EMBL/GenBank/DDBJ databases">
        <authorList>
            <consortium name="ENA_rothamsted_submissions"/>
            <consortium name="culmorum"/>
            <person name="King R."/>
        </authorList>
    </citation>
    <scope>NUCLEOTIDE SEQUENCE</scope>
</reference>
<feature type="compositionally biased region" description="Basic and acidic residues" evidence="3">
    <location>
        <begin position="2469"/>
        <end position="2494"/>
    </location>
</feature>
<dbReference type="InterPro" id="IPR011704">
    <property type="entry name" value="ATPase_dyneun-rel_AAA"/>
</dbReference>
<keyword evidence="6" id="KW-1185">Reference proteome</keyword>
<feature type="compositionally biased region" description="Acidic residues" evidence="3">
    <location>
        <begin position="2715"/>
        <end position="2725"/>
    </location>
</feature>
<dbReference type="GO" id="GO:0005634">
    <property type="term" value="C:nucleus"/>
    <property type="evidence" value="ECO:0007669"/>
    <property type="project" value="TreeGrafter"/>
</dbReference>
<dbReference type="InterPro" id="IPR002035">
    <property type="entry name" value="VWF_A"/>
</dbReference>
<feature type="compositionally biased region" description="Basic and acidic residues" evidence="3">
    <location>
        <begin position="2705"/>
        <end position="2714"/>
    </location>
</feature>
<evidence type="ECO:0000256" key="1">
    <source>
        <dbReference type="ARBA" id="ARBA00022741"/>
    </source>
</evidence>
<feature type="region of interest" description="Disordered" evidence="3">
    <location>
        <begin position="2247"/>
        <end position="2751"/>
    </location>
</feature>
<dbReference type="Proteomes" id="UP001153737">
    <property type="component" value="Chromosome 10"/>
</dbReference>
<dbReference type="Pfam" id="PF07728">
    <property type="entry name" value="AAA_5"/>
    <property type="match status" value="1"/>
</dbReference>
<dbReference type="GO" id="GO:0005524">
    <property type="term" value="F:ATP binding"/>
    <property type="evidence" value="ECO:0007669"/>
    <property type="project" value="UniProtKB-KW"/>
</dbReference>
<feature type="compositionally biased region" description="Basic and acidic residues" evidence="3">
    <location>
        <begin position="2303"/>
        <end position="2326"/>
    </location>
</feature>